<keyword evidence="2" id="KW-1133">Transmembrane helix</keyword>
<dbReference type="SUPFAM" id="SSF51126">
    <property type="entry name" value="Pectin lyase-like"/>
    <property type="match status" value="1"/>
</dbReference>
<feature type="domain" description="Filamentous haemagglutinin FhaB/tRNA nuclease CdiA-like TPS" evidence="3">
    <location>
        <begin position="104"/>
        <end position="225"/>
    </location>
</feature>
<evidence type="ECO:0000256" key="2">
    <source>
        <dbReference type="SAM" id="Phobius"/>
    </source>
</evidence>
<dbReference type="Gene3D" id="2.160.20.10">
    <property type="entry name" value="Single-stranded right-handed beta-helix, Pectin lyase-like"/>
    <property type="match status" value="1"/>
</dbReference>
<protein>
    <submittedName>
        <fullName evidence="4">Filamentous hemagglutinin family protein</fullName>
    </submittedName>
</protein>
<sequence>MNRNRHRVVFNAARGQRMVVAENASSASGETPAAPDSVLSPLAPLGDLDICKASLLRNVALHPLTLSIGLAFTLGAVFYTTAHAQIVADPNAPANQRPIVLQTGNGIPLVQIRTPSAAGVSRNTYGQFDIQSNGAVLNNVRSNAAQTQIGGFVQANPFLSTGAARVILNEVNSSNPSYLNGPLEVAGQRAEVIVANPAGIRVNGGTFLNAAGVTLTTGTPVIRSGHLDAFLVGGGTVHIEGLGLDTRTADSTTILARAVEVNAGLWAEQLKVVTGANEVSADASTVTSTPASAQGAAPQFALDVAAIGGMYAGKIHLIGTEAGLGINNAGRMSASSGDFVLQADGWLRNTGSVQAQGNLAIQTTGAISNTGAHAVVSAQGDATVSTGSTLANSGGAAVVALGNLGVSAPVVNNTGGTRLQAVRDVRLSTVTTAVQENSVRDESNYLKGGRSEEVGSQVRGAGNVSIVAGGSVVARAANVQADKALSAQAGGDITIEAGEASSNHALGYKTESGGLLGKRSTTVRTSEESTIAVESSLGGREVSLQAGQNVTVRGSSVVSDQGTALVAGEQISIEAGENRYSQSQFREDRKSGIFTSGASITLGSQQKSTQQEFEQTTAAASTVGAITGDVTLIAGGSYRQAGSDVLAPGGDVTVLARDIAITETQETQHSRTEEKFRQGGLSLSLGGAAISVAQGMASTAKAVGETKSERMQALGAATLALQGSQLIDEVGKFANAADPAAAVNISISIGGSKSESRSESYASNARGSAVVAGDSVNLVAAGAGEQSVLLIQGSDVSAGDAARLTLNAGKPCSTTPMRWKTPGRKAAKAASGCTPWLPSPVVVWVLQWAPPPARRSFRNWVRPLASWTCPSKPSRRSRKWPPWAWARPWAEQLARPARRTPPARTTLRRGRTWNATAPWPNAASTPTAARARKPPSSMCWTLSATRRWPRSPRPATTATPPRARTSTAPSTSSPRKAKPR</sequence>
<reference evidence="4 5" key="1">
    <citation type="submission" date="2023-07" db="EMBL/GenBank/DDBJ databases">
        <title>Sorghum-associated microbial communities from plants grown in Nebraska, USA.</title>
        <authorList>
            <person name="Schachtman D."/>
        </authorList>
    </citation>
    <scope>NUCLEOTIDE SEQUENCE [LARGE SCALE GENOMIC DNA]</scope>
    <source>
        <strain evidence="4 5">BE240</strain>
    </source>
</reference>
<dbReference type="Pfam" id="PF13018">
    <property type="entry name" value="ESPR"/>
    <property type="match status" value="1"/>
</dbReference>
<feature type="region of interest" description="Disordered" evidence="1">
    <location>
        <begin position="895"/>
        <end position="980"/>
    </location>
</feature>
<keyword evidence="2" id="KW-0812">Transmembrane</keyword>
<keyword evidence="5" id="KW-1185">Reference proteome</keyword>
<dbReference type="InterPro" id="IPR011050">
    <property type="entry name" value="Pectin_lyase_fold/virulence"/>
</dbReference>
<dbReference type="SMART" id="SM00912">
    <property type="entry name" value="Haemagg_act"/>
    <property type="match status" value="1"/>
</dbReference>
<dbReference type="InterPro" id="IPR012334">
    <property type="entry name" value="Pectin_lyas_fold"/>
</dbReference>
<dbReference type="EMBL" id="JAVDWE010000013">
    <property type="protein sequence ID" value="MDR7096218.1"/>
    <property type="molecule type" value="Genomic_DNA"/>
</dbReference>
<evidence type="ECO:0000313" key="5">
    <source>
        <dbReference type="Proteomes" id="UP001265550"/>
    </source>
</evidence>
<dbReference type="InterPro" id="IPR008638">
    <property type="entry name" value="FhaB/CdiA-like_TPS"/>
</dbReference>
<organism evidence="4 5">
    <name type="scientific">Hydrogenophaga laconesensis</name>
    <dbReference type="NCBI Taxonomy" id="1805971"/>
    <lineage>
        <taxon>Bacteria</taxon>
        <taxon>Pseudomonadati</taxon>
        <taxon>Pseudomonadota</taxon>
        <taxon>Betaproteobacteria</taxon>
        <taxon>Burkholderiales</taxon>
        <taxon>Comamonadaceae</taxon>
        <taxon>Hydrogenophaga</taxon>
    </lineage>
</organism>
<feature type="transmembrane region" description="Helical" evidence="2">
    <location>
        <begin position="59"/>
        <end position="79"/>
    </location>
</feature>
<dbReference type="Proteomes" id="UP001265550">
    <property type="component" value="Unassembled WGS sequence"/>
</dbReference>
<evidence type="ECO:0000259" key="3">
    <source>
        <dbReference type="SMART" id="SM00912"/>
    </source>
</evidence>
<comment type="caution">
    <text evidence="4">The sequence shown here is derived from an EMBL/GenBank/DDBJ whole genome shotgun (WGS) entry which is preliminary data.</text>
</comment>
<dbReference type="InterPro" id="IPR025157">
    <property type="entry name" value="Hemagglutinin_rpt"/>
</dbReference>
<dbReference type="InterPro" id="IPR024973">
    <property type="entry name" value="ESPR"/>
</dbReference>
<dbReference type="NCBIfam" id="TIGR01901">
    <property type="entry name" value="adhes_NPXG"/>
    <property type="match status" value="1"/>
</dbReference>
<gene>
    <name evidence="4" type="ORF">J2X09_003975</name>
</gene>
<dbReference type="Pfam" id="PF05860">
    <property type="entry name" value="TPS"/>
    <property type="match status" value="1"/>
</dbReference>
<keyword evidence="2" id="KW-0472">Membrane</keyword>
<accession>A0ABU1VFX7</accession>
<dbReference type="Pfam" id="PF13332">
    <property type="entry name" value="Fil_haemagg_2"/>
    <property type="match status" value="3"/>
</dbReference>
<feature type="compositionally biased region" description="Low complexity" evidence="1">
    <location>
        <begin position="895"/>
        <end position="905"/>
    </location>
</feature>
<evidence type="ECO:0000313" key="4">
    <source>
        <dbReference type="EMBL" id="MDR7096218.1"/>
    </source>
</evidence>
<evidence type="ECO:0000256" key="1">
    <source>
        <dbReference type="SAM" id="MobiDB-lite"/>
    </source>
</evidence>
<proteinExistence type="predicted"/>
<name>A0ABU1VFX7_9BURK</name>
<feature type="compositionally biased region" description="Low complexity" evidence="1">
    <location>
        <begin position="953"/>
        <end position="974"/>
    </location>
</feature>